<dbReference type="Pfam" id="PF12840">
    <property type="entry name" value="HTH_20"/>
    <property type="match status" value="1"/>
</dbReference>
<keyword evidence="1" id="KW-0805">Transcription regulation</keyword>
<evidence type="ECO:0000313" key="5">
    <source>
        <dbReference type="EMBL" id="GAA5148516.1"/>
    </source>
</evidence>
<protein>
    <recommendedName>
        <fullName evidence="4">HTH arsR-type domain-containing protein</fullName>
    </recommendedName>
</protein>
<dbReference type="CDD" id="cd00090">
    <property type="entry name" value="HTH_ARSR"/>
    <property type="match status" value="1"/>
</dbReference>
<dbReference type="Gene3D" id="1.10.10.10">
    <property type="entry name" value="Winged helix-like DNA-binding domain superfamily/Winged helix DNA-binding domain"/>
    <property type="match status" value="1"/>
</dbReference>
<organism evidence="5 6">
    <name type="scientific">Nocardioides marinquilinus</name>
    <dbReference type="NCBI Taxonomy" id="1210400"/>
    <lineage>
        <taxon>Bacteria</taxon>
        <taxon>Bacillati</taxon>
        <taxon>Actinomycetota</taxon>
        <taxon>Actinomycetes</taxon>
        <taxon>Propionibacteriales</taxon>
        <taxon>Nocardioidaceae</taxon>
        <taxon>Nocardioides</taxon>
    </lineage>
</organism>
<dbReference type="RefSeq" id="WP_345458352.1">
    <property type="nucleotide sequence ID" value="NZ_BAABKG010000003.1"/>
</dbReference>
<keyword evidence="2" id="KW-0238">DNA-binding</keyword>
<dbReference type="SMART" id="SM00418">
    <property type="entry name" value="HTH_ARSR"/>
    <property type="match status" value="1"/>
</dbReference>
<dbReference type="Proteomes" id="UP001500221">
    <property type="component" value="Unassembled WGS sequence"/>
</dbReference>
<gene>
    <name evidence="5" type="ORF">GCM10023340_22440</name>
</gene>
<comment type="caution">
    <text evidence="5">The sequence shown here is derived from an EMBL/GenBank/DDBJ whole genome shotgun (WGS) entry which is preliminary data.</text>
</comment>
<dbReference type="PANTHER" id="PTHR33154:SF33">
    <property type="entry name" value="TRANSCRIPTIONAL REPRESSOR SDPR"/>
    <property type="match status" value="1"/>
</dbReference>
<sequence>MTTVYRALDDETRRVLLDELAAKDAQTLFELCGALAVRHGTSMTRQAVSQHLAVLEDAGLVRSERRGRTKVHFFDPSPLAEITRRWPVPREDTP</sequence>
<evidence type="ECO:0000256" key="1">
    <source>
        <dbReference type="ARBA" id="ARBA00023015"/>
    </source>
</evidence>
<evidence type="ECO:0000313" key="6">
    <source>
        <dbReference type="Proteomes" id="UP001500221"/>
    </source>
</evidence>
<dbReference type="PROSITE" id="PS50987">
    <property type="entry name" value="HTH_ARSR_2"/>
    <property type="match status" value="1"/>
</dbReference>
<feature type="domain" description="HTH arsR-type" evidence="4">
    <location>
        <begin position="1"/>
        <end position="94"/>
    </location>
</feature>
<evidence type="ECO:0000256" key="3">
    <source>
        <dbReference type="ARBA" id="ARBA00023163"/>
    </source>
</evidence>
<proteinExistence type="predicted"/>
<dbReference type="InterPro" id="IPR036388">
    <property type="entry name" value="WH-like_DNA-bd_sf"/>
</dbReference>
<accession>A0ABP9PL80</accession>
<dbReference type="SUPFAM" id="SSF46785">
    <property type="entry name" value="Winged helix' DNA-binding domain"/>
    <property type="match status" value="1"/>
</dbReference>
<evidence type="ECO:0000256" key="2">
    <source>
        <dbReference type="ARBA" id="ARBA00023125"/>
    </source>
</evidence>
<reference evidence="6" key="1">
    <citation type="journal article" date="2019" name="Int. J. Syst. Evol. Microbiol.">
        <title>The Global Catalogue of Microorganisms (GCM) 10K type strain sequencing project: providing services to taxonomists for standard genome sequencing and annotation.</title>
        <authorList>
            <consortium name="The Broad Institute Genomics Platform"/>
            <consortium name="The Broad Institute Genome Sequencing Center for Infectious Disease"/>
            <person name="Wu L."/>
            <person name="Ma J."/>
        </authorList>
    </citation>
    <scope>NUCLEOTIDE SEQUENCE [LARGE SCALE GENOMIC DNA]</scope>
    <source>
        <strain evidence="6">JCM 18459</strain>
    </source>
</reference>
<dbReference type="InterPro" id="IPR011991">
    <property type="entry name" value="ArsR-like_HTH"/>
</dbReference>
<keyword evidence="6" id="KW-1185">Reference proteome</keyword>
<name>A0ABP9PL80_9ACTN</name>
<dbReference type="EMBL" id="BAABKG010000003">
    <property type="protein sequence ID" value="GAA5148516.1"/>
    <property type="molecule type" value="Genomic_DNA"/>
</dbReference>
<keyword evidence="3" id="KW-0804">Transcription</keyword>
<dbReference type="InterPro" id="IPR051081">
    <property type="entry name" value="HTH_MetalResp_TranReg"/>
</dbReference>
<dbReference type="PANTHER" id="PTHR33154">
    <property type="entry name" value="TRANSCRIPTIONAL REGULATOR, ARSR FAMILY"/>
    <property type="match status" value="1"/>
</dbReference>
<dbReference type="InterPro" id="IPR001845">
    <property type="entry name" value="HTH_ArsR_DNA-bd_dom"/>
</dbReference>
<dbReference type="InterPro" id="IPR036390">
    <property type="entry name" value="WH_DNA-bd_sf"/>
</dbReference>
<evidence type="ECO:0000259" key="4">
    <source>
        <dbReference type="PROSITE" id="PS50987"/>
    </source>
</evidence>